<evidence type="ECO:0000256" key="1">
    <source>
        <dbReference type="SAM" id="MobiDB-lite"/>
    </source>
</evidence>
<dbReference type="GeneID" id="28823048"/>
<organism evidence="2 3">
    <name type="scientific">Mollisia scopiformis</name>
    <name type="common">Conifer needle endophyte fungus</name>
    <name type="synonym">Phialocephala scopiformis</name>
    <dbReference type="NCBI Taxonomy" id="149040"/>
    <lineage>
        <taxon>Eukaryota</taxon>
        <taxon>Fungi</taxon>
        <taxon>Dikarya</taxon>
        <taxon>Ascomycota</taxon>
        <taxon>Pezizomycotina</taxon>
        <taxon>Leotiomycetes</taxon>
        <taxon>Helotiales</taxon>
        <taxon>Mollisiaceae</taxon>
        <taxon>Mollisia</taxon>
    </lineage>
</organism>
<evidence type="ECO:0000313" key="2">
    <source>
        <dbReference type="EMBL" id="KUJ12855.1"/>
    </source>
</evidence>
<gene>
    <name evidence="2" type="ORF">LY89DRAFT_672971</name>
</gene>
<dbReference type="AlphaFoldDB" id="A0A194WY47"/>
<name>A0A194WY47_MOLSC</name>
<dbReference type="Proteomes" id="UP000070700">
    <property type="component" value="Unassembled WGS sequence"/>
</dbReference>
<dbReference type="KEGG" id="psco:LY89DRAFT_672971"/>
<keyword evidence="3" id="KW-1185">Reference proteome</keyword>
<dbReference type="InParanoid" id="A0A194WY47"/>
<protein>
    <submittedName>
        <fullName evidence="2">Uncharacterized protein</fullName>
    </submittedName>
</protein>
<proteinExistence type="predicted"/>
<accession>A0A194WY47</accession>
<dbReference type="RefSeq" id="XP_018067210.1">
    <property type="nucleotide sequence ID" value="XM_018213322.1"/>
</dbReference>
<sequence length="120" mass="13811">MTSHKNDRGNADLVIKKEDTKDKETGEPVVKQNRENTDAIVEKKKEKEVDGGREAKRAAEGTEASDSIKEYDEFSKEEGEEEKPSERVEDYYELVSSHSSDDFVWDYLNPPAEDFDEDEF</sequence>
<reference evidence="2 3" key="1">
    <citation type="submission" date="2015-10" db="EMBL/GenBank/DDBJ databases">
        <title>Full genome of DAOMC 229536 Phialocephala scopiformis, a fungal endophyte of spruce producing the potent anti-insectan compound rugulosin.</title>
        <authorList>
            <consortium name="DOE Joint Genome Institute"/>
            <person name="Walker A.K."/>
            <person name="Frasz S.L."/>
            <person name="Seifert K.A."/>
            <person name="Miller J.D."/>
            <person name="Mondo S.J."/>
            <person name="Labutti K."/>
            <person name="Lipzen A."/>
            <person name="Dockter R."/>
            <person name="Kennedy M."/>
            <person name="Grigoriev I.V."/>
            <person name="Spatafora J.W."/>
        </authorList>
    </citation>
    <scope>NUCLEOTIDE SEQUENCE [LARGE SCALE GENOMIC DNA]</scope>
    <source>
        <strain evidence="2 3">CBS 120377</strain>
    </source>
</reference>
<dbReference type="EMBL" id="KQ947423">
    <property type="protein sequence ID" value="KUJ12855.1"/>
    <property type="molecule type" value="Genomic_DNA"/>
</dbReference>
<feature type="region of interest" description="Disordered" evidence="1">
    <location>
        <begin position="1"/>
        <end position="87"/>
    </location>
</feature>
<evidence type="ECO:0000313" key="3">
    <source>
        <dbReference type="Proteomes" id="UP000070700"/>
    </source>
</evidence>